<dbReference type="InterPro" id="IPR037185">
    <property type="entry name" value="EmrE-like"/>
</dbReference>
<dbReference type="Pfam" id="PF00892">
    <property type="entry name" value="EamA"/>
    <property type="match status" value="1"/>
</dbReference>
<keyword evidence="1" id="KW-0472">Membrane</keyword>
<dbReference type="Proteomes" id="UP001501175">
    <property type="component" value="Unassembled WGS sequence"/>
</dbReference>
<feature type="transmembrane region" description="Helical" evidence="1">
    <location>
        <begin position="151"/>
        <end position="170"/>
    </location>
</feature>
<dbReference type="InterPro" id="IPR000620">
    <property type="entry name" value="EamA_dom"/>
</dbReference>
<protein>
    <submittedName>
        <fullName evidence="3">DMT family transporter</fullName>
    </submittedName>
</protein>
<feature type="transmembrane region" description="Helical" evidence="1">
    <location>
        <begin position="224"/>
        <end position="245"/>
    </location>
</feature>
<organism evidence="3 4">
    <name type="scientific">Nibrella saemangeumensis</name>
    <dbReference type="NCBI Taxonomy" id="1084526"/>
    <lineage>
        <taxon>Bacteria</taxon>
        <taxon>Pseudomonadati</taxon>
        <taxon>Bacteroidota</taxon>
        <taxon>Cytophagia</taxon>
        <taxon>Cytophagales</taxon>
        <taxon>Spirosomataceae</taxon>
        <taxon>Nibrella</taxon>
    </lineage>
</organism>
<gene>
    <name evidence="3" type="ORF">GCM10023189_30970</name>
</gene>
<evidence type="ECO:0000313" key="3">
    <source>
        <dbReference type="EMBL" id="GAA4458534.1"/>
    </source>
</evidence>
<proteinExistence type="predicted"/>
<name>A0ABP8N1J6_9BACT</name>
<dbReference type="PANTHER" id="PTHR22911">
    <property type="entry name" value="ACYL-MALONYL CONDENSING ENZYME-RELATED"/>
    <property type="match status" value="1"/>
</dbReference>
<sequence>MSQHSIGKPDLSDYLHLHFLVVIWGFTAILGLLLEPLEAPALVVYRTLLSALGLGVVLYYRRQLVIPRASVQWQLMGTGALMAIHWIAFFGAARLANASVCLAGMATGSLWTSVLEPLFLRRRIRAVEVLLGGVVIAGLYVIFRFEFDRMAGLLMAIFSAMLAAVFTIINSRFTQRYNALTISFYEMIGAFGAAQLFLLIYMWVSPDQSLWSADRLVPTSATQWLWLAVLAFVCTVYAYTAAVQLMRKFSAYAVNLTVNLEPVYGIVLAFLVFGESERMTSGFYIGTLIILLAVLAYPWLNGRLQRSSAAPVEAAETGGLSLPPNETHSTTA</sequence>
<feature type="transmembrane region" description="Helical" evidence="1">
    <location>
        <begin position="252"/>
        <end position="273"/>
    </location>
</feature>
<keyword evidence="1" id="KW-1133">Transmembrane helix</keyword>
<comment type="caution">
    <text evidence="3">The sequence shown here is derived from an EMBL/GenBank/DDBJ whole genome shotgun (WGS) entry which is preliminary data.</text>
</comment>
<dbReference type="EMBL" id="BAABHD010000030">
    <property type="protein sequence ID" value="GAA4458534.1"/>
    <property type="molecule type" value="Genomic_DNA"/>
</dbReference>
<dbReference type="PANTHER" id="PTHR22911:SF79">
    <property type="entry name" value="MOBA-LIKE NTP TRANSFERASE DOMAIN-CONTAINING PROTEIN"/>
    <property type="match status" value="1"/>
</dbReference>
<evidence type="ECO:0000256" key="1">
    <source>
        <dbReference type="SAM" id="Phobius"/>
    </source>
</evidence>
<feature type="transmembrane region" description="Helical" evidence="1">
    <location>
        <begin position="40"/>
        <end position="59"/>
    </location>
</feature>
<feature type="transmembrane region" description="Helical" evidence="1">
    <location>
        <begin position="279"/>
        <end position="300"/>
    </location>
</feature>
<dbReference type="SUPFAM" id="SSF103481">
    <property type="entry name" value="Multidrug resistance efflux transporter EmrE"/>
    <property type="match status" value="2"/>
</dbReference>
<accession>A0ABP8N1J6</accession>
<keyword evidence="4" id="KW-1185">Reference proteome</keyword>
<feature type="transmembrane region" description="Helical" evidence="1">
    <location>
        <begin position="71"/>
        <end position="89"/>
    </location>
</feature>
<evidence type="ECO:0000259" key="2">
    <source>
        <dbReference type="Pfam" id="PF00892"/>
    </source>
</evidence>
<evidence type="ECO:0000313" key="4">
    <source>
        <dbReference type="Proteomes" id="UP001501175"/>
    </source>
</evidence>
<feature type="transmembrane region" description="Helical" evidence="1">
    <location>
        <begin position="182"/>
        <end position="204"/>
    </location>
</feature>
<feature type="transmembrane region" description="Helical" evidence="1">
    <location>
        <begin position="126"/>
        <end position="145"/>
    </location>
</feature>
<dbReference type="RefSeq" id="WP_345244773.1">
    <property type="nucleotide sequence ID" value="NZ_BAABHD010000030.1"/>
</dbReference>
<reference evidence="4" key="1">
    <citation type="journal article" date="2019" name="Int. J. Syst. Evol. Microbiol.">
        <title>The Global Catalogue of Microorganisms (GCM) 10K type strain sequencing project: providing services to taxonomists for standard genome sequencing and annotation.</title>
        <authorList>
            <consortium name="The Broad Institute Genomics Platform"/>
            <consortium name="The Broad Institute Genome Sequencing Center for Infectious Disease"/>
            <person name="Wu L."/>
            <person name="Ma J."/>
        </authorList>
    </citation>
    <scope>NUCLEOTIDE SEQUENCE [LARGE SCALE GENOMIC DNA]</scope>
    <source>
        <strain evidence="4">JCM 17927</strain>
    </source>
</reference>
<feature type="domain" description="EamA" evidence="2">
    <location>
        <begin position="151"/>
        <end position="295"/>
    </location>
</feature>
<feature type="transmembrane region" description="Helical" evidence="1">
    <location>
        <begin position="14"/>
        <end position="34"/>
    </location>
</feature>
<keyword evidence="1" id="KW-0812">Transmembrane</keyword>